<reference evidence="4 5" key="1">
    <citation type="journal article" date="2019" name="Int. J. Syst. Evol. Microbiol.">
        <title>The Global Catalogue of Microorganisms (GCM) 10K type strain sequencing project: providing services to taxonomists for standard genome sequencing and annotation.</title>
        <authorList>
            <consortium name="The Broad Institute Genomics Platform"/>
            <consortium name="The Broad Institute Genome Sequencing Center for Infectious Disease"/>
            <person name="Wu L."/>
            <person name="Ma J."/>
        </authorList>
    </citation>
    <scope>NUCLEOTIDE SEQUENCE [LARGE SCALE GENOMIC DNA]</scope>
    <source>
        <strain evidence="4 5">JCM 5067</strain>
    </source>
</reference>
<comment type="caution">
    <text evidence="4">The sequence shown here is derived from an EMBL/GenBank/DDBJ whole genome shotgun (WGS) entry which is preliminary data.</text>
</comment>
<organism evidence="4 5">
    <name type="scientific">Streptomyces crystallinus</name>
    <dbReference type="NCBI Taxonomy" id="68191"/>
    <lineage>
        <taxon>Bacteria</taxon>
        <taxon>Bacillati</taxon>
        <taxon>Actinomycetota</taxon>
        <taxon>Actinomycetes</taxon>
        <taxon>Kitasatosporales</taxon>
        <taxon>Streptomycetaceae</taxon>
        <taxon>Streptomyces</taxon>
    </lineage>
</organism>
<dbReference type="PROSITE" id="PS51014">
    <property type="entry name" value="COBK_CBIJ"/>
    <property type="match status" value="1"/>
</dbReference>
<evidence type="ECO:0000313" key="4">
    <source>
        <dbReference type="EMBL" id="GAA0599244.1"/>
    </source>
</evidence>
<name>A0ABN1FWH6_9ACTN</name>
<sequence>MPTPHALILGGTAEARALATALTAAGTRVTTALAGRVSTPRPVPGELRIGGFGGPQGLAAWMREHHVTALLDATHPFAHRISENAAEAARNTGVELIALRRPGWTPGPGDRWHSAGSLDEAAALLPALGRRAFLATGRLGLQAFVPREEAVWFLIRSVEPPQPPTPRHCQVVLDRGPFTLEGERRLLREHRIDVLVTKDSGGPATAAKLTAARELGLPVVVVRRPDPPAGVTTAPDVASVLALLSALLSPGAADRCP</sequence>
<evidence type="ECO:0000313" key="5">
    <source>
        <dbReference type="Proteomes" id="UP001500668"/>
    </source>
</evidence>
<dbReference type="RefSeq" id="WP_344074158.1">
    <property type="nucleotide sequence ID" value="NZ_BAAACA010000014.1"/>
</dbReference>
<keyword evidence="2" id="KW-0169">Cobalamin biosynthesis</keyword>
<evidence type="ECO:0000256" key="1">
    <source>
        <dbReference type="ARBA" id="ARBA00004953"/>
    </source>
</evidence>
<dbReference type="PANTHER" id="PTHR36925:SF1">
    <property type="entry name" value="COBALT-PRECORRIN-6A REDUCTASE"/>
    <property type="match status" value="1"/>
</dbReference>
<protein>
    <submittedName>
        <fullName evidence="4">Cobalt-precorrin-6A reductase</fullName>
    </submittedName>
</protein>
<keyword evidence="5" id="KW-1185">Reference proteome</keyword>
<gene>
    <name evidence="4" type="ORF">GCM10010394_31000</name>
</gene>
<dbReference type="EMBL" id="BAAACA010000014">
    <property type="protein sequence ID" value="GAA0599244.1"/>
    <property type="molecule type" value="Genomic_DNA"/>
</dbReference>
<dbReference type="NCBIfam" id="NF005968">
    <property type="entry name" value="PRK08057.1-2"/>
    <property type="match status" value="1"/>
</dbReference>
<dbReference type="PANTHER" id="PTHR36925">
    <property type="entry name" value="COBALT-PRECORRIN-6A REDUCTASE"/>
    <property type="match status" value="1"/>
</dbReference>
<keyword evidence="3" id="KW-0560">Oxidoreductase</keyword>
<comment type="pathway">
    <text evidence="1">Cofactor biosynthesis; adenosylcobalamin biosynthesis.</text>
</comment>
<evidence type="ECO:0000256" key="3">
    <source>
        <dbReference type="ARBA" id="ARBA00023002"/>
    </source>
</evidence>
<dbReference type="Proteomes" id="UP001500668">
    <property type="component" value="Unassembled WGS sequence"/>
</dbReference>
<accession>A0ABN1FWH6</accession>
<dbReference type="NCBIfam" id="TIGR00715">
    <property type="entry name" value="precor6x_red"/>
    <property type="match status" value="1"/>
</dbReference>
<dbReference type="InterPro" id="IPR003723">
    <property type="entry name" value="Precorrin-6x_reduct"/>
</dbReference>
<dbReference type="Pfam" id="PF02571">
    <property type="entry name" value="CbiJ"/>
    <property type="match status" value="1"/>
</dbReference>
<proteinExistence type="predicted"/>
<evidence type="ECO:0000256" key="2">
    <source>
        <dbReference type="ARBA" id="ARBA00022573"/>
    </source>
</evidence>